<evidence type="ECO:0000313" key="1">
    <source>
        <dbReference type="EMBL" id="GAG41346.1"/>
    </source>
</evidence>
<dbReference type="AlphaFoldDB" id="X0YXQ3"/>
<dbReference type="EMBL" id="BARS01043685">
    <property type="protein sequence ID" value="GAG41346.1"/>
    <property type="molecule type" value="Genomic_DNA"/>
</dbReference>
<dbReference type="Gene3D" id="2.60.40.1120">
    <property type="entry name" value="Carboxypeptidase-like, regulatory domain"/>
    <property type="match status" value="1"/>
</dbReference>
<feature type="non-terminal residue" evidence="1">
    <location>
        <position position="170"/>
    </location>
</feature>
<gene>
    <name evidence="1" type="ORF">S01H1_66092</name>
</gene>
<protein>
    <recommendedName>
        <fullName evidence="2">Carboxypeptidase regulatory-like domain-containing protein</fullName>
    </recommendedName>
</protein>
<dbReference type="SUPFAM" id="SSF49464">
    <property type="entry name" value="Carboxypeptidase regulatory domain-like"/>
    <property type="match status" value="1"/>
</dbReference>
<comment type="caution">
    <text evidence="1">The sequence shown here is derived from an EMBL/GenBank/DDBJ whole genome shotgun (WGS) entry which is preliminary data.</text>
</comment>
<evidence type="ECO:0008006" key="2">
    <source>
        <dbReference type="Google" id="ProtNLM"/>
    </source>
</evidence>
<reference evidence="1" key="1">
    <citation type="journal article" date="2014" name="Front. Microbiol.">
        <title>High frequency of phylogenetically diverse reductive dehalogenase-homologous genes in deep subseafloor sedimentary metagenomes.</title>
        <authorList>
            <person name="Kawai M."/>
            <person name="Futagami T."/>
            <person name="Toyoda A."/>
            <person name="Takaki Y."/>
            <person name="Nishi S."/>
            <person name="Hori S."/>
            <person name="Arai W."/>
            <person name="Tsubouchi T."/>
            <person name="Morono Y."/>
            <person name="Uchiyama I."/>
            <person name="Ito T."/>
            <person name="Fujiyama A."/>
            <person name="Inagaki F."/>
            <person name="Takami H."/>
        </authorList>
    </citation>
    <scope>NUCLEOTIDE SEQUENCE</scope>
    <source>
        <strain evidence="1">Expedition CK06-06</strain>
    </source>
</reference>
<dbReference type="InterPro" id="IPR008969">
    <property type="entry name" value="CarboxyPept-like_regulatory"/>
</dbReference>
<proteinExistence type="predicted"/>
<accession>X0YXQ3</accession>
<dbReference type="Pfam" id="PF13620">
    <property type="entry name" value="CarboxypepD_reg"/>
    <property type="match status" value="1"/>
</dbReference>
<sequence length="170" mass="17477">MKLLSKVAVAVIVLGLGALPVSAQISAEGSIRGLVSDSQGGALPGVTLTATSPSAAVAVTALTDEQGAYRFVALTPGDYTITAELSGFSKYERRGVAVRAGRNIALDVSLQLGSFEETVEVLDEAPLLEVQRATTAFNVSGEVQRSLPLSSRGAFADFLELTPGIVARAG</sequence>
<name>X0YXQ3_9ZZZZ</name>
<organism evidence="1">
    <name type="scientific">marine sediment metagenome</name>
    <dbReference type="NCBI Taxonomy" id="412755"/>
    <lineage>
        <taxon>unclassified sequences</taxon>
        <taxon>metagenomes</taxon>
        <taxon>ecological metagenomes</taxon>
    </lineage>
</organism>